<dbReference type="AlphaFoldDB" id="X1DV11"/>
<reference evidence="1" key="1">
    <citation type="journal article" date="2014" name="Front. Microbiol.">
        <title>High frequency of phylogenetically diverse reductive dehalogenase-homologous genes in deep subseafloor sedimentary metagenomes.</title>
        <authorList>
            <person name="Kawai M."/>
            <person name="Futagami T."/>
            <person name="Toyoda A."/>
            <person name="Takaki Y."/>
            <person name="Nishi S."/>
            <person name="Hori S."/>
            <person name="Arai W."/>
            <person name="Tsubouchi T."/>
            <person name="Morono Y."/>
            <person name="Uchiyama I."/>
            <person name="Ito T."/>
            <person name="Fujiyama A."/>
            <person name="Inagaki F."/>
            <person name="Takami H."/>
        </authorList>
    </citation>
    <scope>NUCLEOTIDE SEQUENCE</scope>
    <source>
        <strain evidence="1">Expedition CK06-06</strain>
    </source>
</reference>
<gene>
    <name evidence="1" type="ORF">S03H2_00014</name>
</gene>
<accession>X1DV11</accession>
<organism evidence="1">
    <name type="scientific">marine sediment metagenome</name>
    <dbReference type="NCBI Taxonomy" id="412755"/>
    <lineage>
        <taxon>unclassified sequences</taxon>
        <taxon>metagenomes</taxon>
        <taxon>ecological metagenomes</taxon>
    </lineage>
</organism>
<comment type="caution">
    <text evidence="1">The sequence shown here is derived from an EMBL/GenBank/DDBJ whole genome shotgun (WGS) entry which is preliminary data.</text>
</comment>
<evidence type="ECO:0000313" key="1">
    <source>
        <dbReference type="EMBL" id="GAH24866.1"/>
    </source>
</evidence>
<sequence>MASEIFRIKVKENFRTRVEAKAFIADVKAYLDPKVKAGEAFGCDIECEASERYRKDIKTA</sequence>
<dbReference type="EMBL" id="BARU01000001">
    <property type="protein sequence ID" value="GAH24866.1"/>
    <property type="molecule type" value="Genomic_DNA"/>
</dbReference>
<proteinExistence type="predicted"/>
<name>X1DV11_9ZZZZ</name>
<protein>
    <submittedName>
        <fullName evidence="1">Uncharacterized protein</fullName>
    </submittedName>
</protein>